<proteinExistence type="inferred from homology"/>
<sequence>MVKSRIKKVALGVLLGSLLLLLTGLPGVAKEIELRLLTSQVGVHGEAGWCADFVQAFNAEYAGRIKIVVDGVAEDSICQQKLLTDAAADTMPDLFMIGADVSKFNLLAQSGNVMPLNDYIKNDPVLKAKLAATDANTLAGYTDVNGNILGIPYTRPYIGTFYNTELFARAGIAGFPTTWNGFFTACDKLLAARITPIAMMTVGNAWCSMLLLSNMIGTSPEGMKWLATKPENQKLDVPVFIDAVRMLQTVLNKYTTIDAIGADYGVAANHFLQGNVAMIVNGPWMVASFSDPKSAPAGFEAKVKYALAPGNGLIATGGAGWGSGAKGEKRDAAVEALKFLLSQDVYGAYLSLTGQIPCAAVDISQVTYPRITQEFAPLAKAATYKYSYFSTAVKPAVTNALPQFLPGLADLSMSPEVFALKLELVNEAN</sequence>
<comment type="similarity">
    <text evidence="1">Belongs to the bacterial solute-binding protein 1 family.</text>
</comment>
<dbReference type="Pfam" id="PF01547">
    <property type="entry name" value="SBP_bac_1"/>
    <property type="match status" value="1"/>
</dbReference>
<evidence type="ECO:0000313" key="4">
    <source>
        <dbReference type="EMBL" id="TET10938.1"/>
    </source>
</evidence>
<evidence type="ECO:0000256" key="1">
    <source>
        <dbReference type="ARBA" id="ARBA00008520"/>
    </source>
</evidence>
<dbReference type="PANTHER" id="PTHR43649:SF34">
    <property type="entry name" value="ABC TRANSPORTER PERIPLASMIC-BINDING PROTEIN YCJN-RELATED"/>
    <property type="match status" value="1"/>
</dbReference>
<dbReference type="Proteomes" id="UP000316360">
    <property type="component" value="Unassembled WGS sequence"/>
</dbReference>
<accession>A0A523RYU7</accession>
<comment type="caution">
    <text evidence="4">The sequence shown here is derived from an EMBL/GenBank/DDBJ whole genome shotgun (WGS) entry which is preliminary data.</text>
</comment>
<evidence type="ECO:0000313" key="5">
    <source>
        <dbReference type="Proteomes" id="UP000316360"/>
    </source>
</evidence>
<name>A0A523RYU7_UNCAE</name>
<gene>
    <name evidence="4" type="ORF">E3J84_03515</name>
</gene>
<dbReference type="Gene3D" id="3.40.190.10">
    <property type="entry name" value="Periplasmic binding protein-like II"/>
    <property type="match status" value="2"/>
</dbReference>
<evidence type="ECO:0000256" key="3">
    <source>
        <dbReference type="ARBA" id="ARBA00022729"/>
    </source>
</evidence>
<keyword evidence="2" id="KW-0813">Transport</keyword>
<evidence type="ECO:0000256" key="2">
    <source>
        <dbReference type="ARBA" id="ARBA00022448"/>
    </source>
</evidence>
<protein>
    <submittedName>
        <fullName evidence="4">Extracellular solute-binding protein</fullName>
    </submittedName>
</protein>
<reference evidence="4 5" key="1">
    <citation type="submission" date="2019-03" db="EMBL/GenBank/DDBJ databases">
        <title>Metabolic potential of uncultured bacteria and archaea associated with petroleum seepage in deep-sea sediments.</title>
        <authorList>
            <person name="Dong X."/>
            <person name="Hubert C."/>
        </authorList>
    </citation>
    <scope>NUCLEOTIDE SEQUENCE [LARGE SCALE GENOMIC DNA]</scope>
    <source>
        <strain evidence="4">E44_bin7</strain>
    </source>
</reference>
<organism evidence="4 5">
    <name type="scientific">Aerophobetes bacterium</name>
    <dbReference type="NCBI Taxonomy" id="2030807"/>
    <lineage>
        <taxon>Bacteria</taxon>
        <taxon>Candidatus Aerophobota</taxon>
    </lineage>
</organism>
<dbReference type="AlphaFoldDB" id="A0A523RYU7"/>
<dbReference type="PANTHER" id="PTHR43649">
    <property type="entry name" value="ARABINOSE-BINDING PROTEIN-RELATED"/>
    <property type="match status" value="1"/>
</dbReference>
<dbReference type="SUPFAM" id="SSF53850">
    <property type="entry name" value="Periplasmic binding protein-like II"/>
    <property type="match status" value="1"/>
</dbReference>
<dbReference type="InterPro" id="IPR006059">
    <property type="entry name" value="SBP"/>
</dbReference>
<dbReference type="InterPro" id="IPR050490">
    <property type="entry name" value="Bact_solute-bd_prot1"/>
</dbReference>
<keyword evidence="3" id="KW-0732">Signal</keyword>
<dbReference type="EMBL" id="SOKJ01000196">
    <property type="protein sequence ID" value="TET10938.1"/>
    <property type="molecule type" value="Genomic_DNA"/>
</dbReference>